<dbReference type="SMART" id="SM00342">
    <property type="entry name" value="HTH_ARAC"/>
    <property type="match status" value="1"/>
</dbReference>
<protein>
    <recommendedName>
        <fullName evidence="4">HTH araC/xylS-type domain-containing protein</fullName>
    </recommendedName>
</protein>
<dbReference type="PROSITE" id="PS00041">
    <property type="entry name" value="HTH_ARAC_FAMILY_1"/>
    <property type="match status" value="1"/>
</dbReference>
<dbReference type="STRING" id="519424.AZF04_07120"/>
<dbReference type="InterPro" id="IPR009057">
    <property type="entry name" value="Homeodomain-like_sf"/>
</dbReference>
<dbReference type="SUPFAM" id="SSF51215">
    <property type="entry name" value="Regulatory protein AraC"/>
    <property type="match status" value="1"/>
</dbReference>
<dbReference type="RefSeq" id="WP_061949102.1">
    <property type="nucleotide sequence ID" value="NZ_LTAO01000023.1"/>
</dbReference>
<dbReference type="Pfam" id="PF12833">
    <property type="entry name" value="HTH_18"/>
    <property type="match status" value="1"/>
</dbReference>
<dbReference type="GO" id="GO:0043565">
    <property type="term" value="F:sequence-specific DNA binding"/>
    <property type="evidence" value="ECO:0007669"/>
    <property type="project" value="InterPro"/>
</dbReference>
<dbReference type="PANTHER" id="PTHR43280">
    <property type="entry name" value="ARAC-FAMILY TRANSCRIPTIONAL REGULATOR"/>
    <property type="match status" value="1"/>
</dbReference>
<dbReference type="InterPro" id="IPR018062">
    <property type="entry name" value="HTH_AraC-typ_CS"/>
</dbReference>
<reference evidence="5" key="1">
    <citation type="submission" date="2016-02" db="EMBL/GenBank/DDBJ databases">
        <title>Genome sequence of Bacillus trypoxylicola KCTC 13244(T).</title>
        <authorList>
            <person name="Jeong H."/>
            <person name="Park S.-H."/>
            <person name="Choi S.-K."/>
        </authorList>
    </citation>
    <scope>NUCLEOTIDE SEQUENCE [LARGE SCALE GENOMIC DNA]</scope>
    <source>
        <strain evidence="5">KCTC 13244</strain>
    </source>
</reference>
<dbReference type="OrthoDB" id="9807321at2"/>
<dbReference type="GO" id="GO:0003700">
    <property type="term" value="F:DNA-binding transcription factor activity"/>
    <property type="evidence" value="ECO:0007669"/>
    <property type="project" value="InterPro"/>
</dbReference>
<sequence length="297" mass="34929">MVYKRKKASGFDSEMIYILPEYLEEEMMDQPFLKEFYLTDIGYYPDASFHYRERKKGCESSILIYCDKGEGWIDLFSGNLIHIQPQTFFFIPAHTPHVYYADHDQPWSIYWFHIKGEKSLPLISSLLSSRLSIPVSLKEASLLKQLFKKCFDYIKTKPYSMPHHLNISQTLQYLISVLGIQSQENDKKERKETYIEEAIHYMEDQIQSSLSLDDIANQVKLSKQHLIQIFKEATGFPPIDYFLRLKIQYACHQLDLTNLAIKEIALMVGFSDPYYFSRMFKKIIGQSPTEYRTTQKG</sequence>
<feature type="domain" description="HTH araC/xylS-type" evidence="4">
    <location>
        <begin position="196"/>
        <end position="294"/>
    </location>
</feature>
<keyword evidence="2" id="KW-0238">DNA-binding</keyword>
<dbReference type="InterPro" id="IPR020449">
    <property type="entry name" value="Tscrpt_reg_AraC-type_HTH"/>
</dbReference>
<keyword evidence="6" id="KW-1185">Reference proteome</keyword>
<dbReference type="SUPFAM" id="SSF46689">
    <property type="entry name" value="Homeodomain-like"/>
    <property type="match status" value="2"/>
</dbReference>
<evidence type="ECO:0000256" key="3">
    <source>
        <dbReference type="ARBA" id="ARBA00023163"/>
    </source>
</evidence>
<dbReference type="InterPro" id="IPR018060">
    <property type="entry name" value="HTH_AraC"/>
</dbReference>
<keyword evidence="1" id="KW-0805">Transcription regulation</keyword>
<accession>A0A161PBV4</accession>
<dbReference type="Gene3D" id="1.10.10.60">
    <property type="entry name" value="Homeodomain-like"/>
    <property type="match status" value="2"/>
</dbReference>
<gene>
    <name evidence="5" type="ORF">AZF04_07120</name>
</gene>
<evidence type="ECO:0000256" key="1">
    <source>
        <dbReference type="ARBA" id="ARBA00023015"/>
    </source>
</evidence>
<dbReference type="PRINTS" id="PR00032">
    <property type="entry name" value="HTHARAC"/>
</dbReference>
<name>A0A161PBV4_9BACI</name>
<organism evidence="5 6">
    <name type="scientific">Alkalihalobacillus trypoxylicola</name>
    <dbReference type="NCBI Taxonomy" id="519424"/>
    <lineage>
        <taxon>Bacteria</taxon>
        <taxon>Bacillati</taxon>
        <taxon>Bacillota</taxon>
        <taxon>Bacilli</taxon>
        <taxon>Bacillales</taxon>
        <taxon>Bacillaceae</taxon>
        <taxon>Alkalihalobacillus</taxon>
    </lineage>
</organism>
<dbReference type="CDD" id="cd06986">
    <property type="entry name" value="cupin_MmsR-like_N"/>
    <property type="match status" value="1"/>
</dbReference>
<dbReference type="InterPro" id="IPR003313">
    <property type="entry name" value="AraC-bd"/>
</dbReference>
<dbReference type="Gene3D" id="2.60.120.280">
    <property type="entry name" value="Regulatory protein AraC"/>
    <property type="match status" value="1"/>
</dbReference>
<evidence type="ECO:0000259" key="4">
    <source>
        <dbReference type="PROSITE" id="PS01124"/>
    </source>
</evidence>
<evidence type="ECO:0000313" key="6">
    <source>
        <dbReference type="Proteomes" id="UP000075806"/>
    </source>
</evidence>
<dbReference type="PROSITE" id="PS01124">
    <property type="entry name" value="HTH_ARAC_FAMILY_2"/>
    <property type="match status" value="1"/>
</dbReference>
<dbReference type="PANTHER" id="PTHR43280:SF30">
    <property type="entry name" value="MMSAB OPERON REGULATORY PROTEIN"/>
    <property type="match status" value="1"/>
</dbReference>
<keyword evidence="3" id="KW-0804">Transcription</keyword>
<comment type="caution">
    <text evidence="5">The sequence shown here is derived from an EMBL/GenBank/DDBJ whole genome shotgun (WGS) entry which is preliminary data.</text>
</comment>
<evidence type="ECO:0000313" key="5">
    <source>
        <dbReference type="EMBL" id="KYG29289.1"/>
    </source>
</evidence>
<dbReference type="Pfam" id="PF02311">
    <property type="entry name" value="AraC_binding"/>
    <property type="match status" value="1"/>
</dbReference>
<dbReference type="EMBL" id="LTAO01000023">
    <property type="protein sequence ID" value="KYG29289.1"/>
    <property type="molecule type" value="Genomic_DNA"/>
</dbReference>
<dbReference type="Proteomes" id="UP000075806">
    <property type="component" value="Unassembled WGS sequence"/>
</dbReference>
<dbReference type="AlphaFoldDB" id="A0A161PBV4"/>
<proteinExistence type="predicted"/>
<dbReference type="InterPro" id="IPR037923">
    <property type="entry name" value="HTH-like"/>
</dbReference>
<evidence type="ECO:0000256" key="2">
    <source>
        <dbReference type="ARBA" id="ARBA00023125"/>
    </source>
</evidence>